<feature type="region of interest" description="Disordered" evidence="1">
    <location>
        <begin position="1"/>
        <end position="27"/>
    </location>
</feature>
<reference evidence="2 3" key="1">
    <citation type="submission" date="2024-01" db="EMBL/GenBank/DDBJ databases">
        <authorList>
            <person name="Alioto T."/>
            <person name="Alioto T."/>
            <person name="Gomez Garrido J."/>
        </authorList>
    </citation>
    <scope>NUCLEOTIDE SEQUENCE [LARGE SCALE GENOMIC DNA]</scope>
</reference>
<feature type="non-terminal residue" evidence="2">
    <location>
        <position position="1"/>
    </location>
</feature>
<evidence type="ECO:0000313" key="3">
    <source>
        <dbReference type="Proteomes" id="UP001314229"/>
    </source>
</evidence>
<keyword evidence="3" id="KW-1185">Reference proteome</keyword>
<dbReference type="EMBL" id="CAWUFR010000029">
    <property type="protein sequence ID" value="CAK6957496.1"/>
    <property type="molecule type" value="Genomic_DNA"/>
</dbReference>
<evidence type="ECO:0000256" key="1">
    <source>
        <dbReference type="SAM" id="MobiDB-lite"/>
    </source>
</evidence>
<protein>
    <submittedName>
        <fullName evidence="2">Uncharacterized protein</fullName>
    </submittedName>
</protein>
<sequence>VSAPLSTKAQPASLSNPSYHPVQENSTHALKETLVGASVQTNTSVLRPQYFNPFDDLKGFACFMFADERVIRP</sequence>
<gene>
    <name evidence="2" type="ORF">FSCOSCO3_A035060</name>
</gene>
<organism evidence="2 3">
    <name type="scientific">Scomber scombrus</name>
    <name type="common">Atlantic mackerel</name>
    <name type="synonym">Scomber vernalis</name>
    <dbReference type="NCBI Taxonomy" id="13677"/>
    <lineage>
        <taxon>Eukaryota</taxon>
        <taxon>Metazoa</taxon>
        <taxon>Chordata</taxon>
        <taxon>Craniata</taxon>
        <taxon>Vertebrata</taxon>
        <taxon>Euteleostomi</taxon>
        <taxon>Actinopterygii</taxon>
        <taxon>Neopterygii</taxon>
        <taxon>Teleostei</taxon>
        <taxon>Neoteleostei</taxon>
        <taxon>Acanthomorphata</taxon>
        <taxon>Pelagiaria</taxon>
        <taxon>Scombriformes</taxon>
        <taxon>Scombridae</taxon>
        <taxon>Scomber</taxon>
    </lineage>
</organism>
<dbReference type="Proteomes" id="UP001314229">
    <property type="component" value="Unassembled WGS sequence"/>
</dbReference>
<name>A0AAV1NGB1_SCOSC</name>
<accession>A0AAV1NGB1</accession>
<dbReference type="AlphaFoldDB" id="A0AAV1NGB1"/>
<evidence type="ECO:0000313" key="2">
    <source>
        <dbReference type="EMBL" id="CAK6957496.1"/>
    </source>
</evidence>
<comment type="caution">
    <text evidence="2">The sequence shown here is derived from an EMBL/GenBank/DDBJ whole genome shotgun (WGS) entry which is preliminary data.</text>
</comment>
<proteinExistence type="predicted"/>